<gene>
    <name evidence="1" type="ORF">DHV22_15540</name>
</gene>
<comment type="caution">
    <text evidence="1">The sequence shown here is derived from an EMBL/GenBank/DDBJ whole genome shotgun (WGS) entry which is preliminary data.</text>
</comment>
<protein>
    <submittedName>
        <fullName evidence="1">Uncharacterized protein</fullName>
    </submittedName>
</protein>
<sequence>MSSKKYTMNDLKNEEIKWKEYIVQSEISLLKSYLIEKDYSKPYDMAEKNAWIVRTLRDKKQRYKFNSCKNLVLIGSGMYPYSMFDVHRQYPNINQIGIEIDENRCVISKKLIRASPCKNAIKIVNVDAIDYDYSWLGIDDLIFISVDVENKKIIEKIIKTSKAQVNICAPYDKTWLRNLISSFS</sequence>
<dbReference type="InterPro" id="IPR029063">
    <property type="entry name" value="SAM-dependent_MTases_sf"/>
</dbReference>
<evidence type="ECO:0000313" key="2">
    <source>
        <dbReference type="Proteomes" id="UP000263268"/>
    </source>
</evidence>
<accession>A0A3D6BUJ3</accession>
<reference evidence="1 2" key="1">
    <citation type="journal article" date="2018" name="Nat. Biotechnol.">
        <title>A standardized bacterial taxonomy based on genome phylogeny substantially revises the tree of life.</title>
        <authorList>
            <person name="Parks D.H."/>
            <person name="Chuvochina M."/>
            <person name="Waite D.W."/>
            <person name="Rinke C."/>
            <person name="Skarshewski A."/>
            <person name="Chaumeil P.A."/>
            <person name="Hugenholtz P."/>
        </authorList>
    </citation>
    <scope>NUCLEOTIDE SEQUENCE [LARGE SCALE GENOMIC DNA]</scope>
    <source>
        <strain evidence="1">UBA10227</strain>
    </source>
</reference>
<dbReference type="Proteomes" id="UP000263268">
    <property type="component" value="Unassembled WGS sequence"/>
</dbReference>
<dbReference type="Gene3D" id="3.40.50.150">
    <property type="entry name" value="Vaccinia Virus protein VP39"/>
    <property type="match status" value="1"/>
</dbReference>
<dbReference type="SUPFAM" id="SSF53335">
    <property type="entry name" value="S-adenosyl-L-methionine-dependent methyltransferases"/>
    <property type="match status" value="1"/>
</dbReference>
<proteinExistence type="predicted"/>
<name>A0A3D6BUJ3_9FLAO</name>
<dbReference type="EMBL" id="DPRK01000249">
    <property type="protein sequence ID" value="HCY82900.1"/>
    <property type="molecule type" value="Genomic_DNA"/>
</dbReference>
<dbReference type="AlphaFoldDB" id="A0A3D6BUJ3"/>
<organism evidence="1 2">
    <name type="scientific">Xanthomarina gelatinilytica</name>
    <dbReference type="NCBI Taxonomy" id="1137281"/>
    <lineage>
        <taxon>Bacteria</taxon>
        <taxon>Pseudomonadati</taxon>
        <taxon>Bacteroidota</taxon>
        <taxon>Flavobacteriia</taxon>
        <taxon>Flavobacteriales</taxon>
        <taxon>Flavobacteriaceae</taxon>
        <taxon>Xanthomarina</taxon>
    </lineage>
</organism>
<evidence type="ECO:0000313" key="1">
    <source>
        <dbReference type="EMBL" id="HCY82900.1"/>
    </source>
</evidence>